<dbReference type="PANTHER" id="PTHR23355">
    <property type="entry name" value="RIBONUCLEASE"/>
    <property type="match status" value="1"/>
</dbReference>
<accession>A0A0N5AWI2</accession>
<dbReference type="STRING" id="451379.A0A0N5AWI2"/>
<dbReference type="Gene3D" id="2.40.50.690">
    <property type="match status" value="1"/>
</dbReference>
<dbReference type="GO" id="GO:0006402">
    <property type="term" value="P:mRNA catabolic process"/>
    <property type="evidence" value="ECO:0007669"/>
    <property type="project" value="TreeGrafter"/>
</dbReference>
<organism evidence="1 2">
    <name type="scientific">Syphacia muris</name>
    <dbReference type="NCBI Taxonomy" id="451379"/>
    <lineage>
        <taxon>Eukaryota</taxon>
        <taxon>Metazoa</taxon>
        <taxon>Ecdysozoa</taxon>
        <taxon>Nematoda</taxon>
        <taxon>Chromadorea</taxon>
        <taxon>Rhabditida</taxon>
        <taxon>Spirurina</taxon>
        <taxon>Oxyuridomorpha</taxon>
        <taxon>Oxyuroidea</taxon>
        <taxon>Oxyuridae</taxon>
        <taxon>Syphacia</taxon>
    </lineage>
</organism>
<dbReference type="InterPro" id="IPR012340">
    <property type="entry name" value="NA-bd_OB-fold"/>
</dbReference>
<dbReference type="AlphaFoldDB" id="A0A0N5AWI2"/>
<protein>
    <submittedName>
        <fullName evidence="2">Rrp44_CSD1 domain-containing protein</fullName>
    </submittedName>
</protein>
<dbReference type="GO" id="GO:0000932">
    <property type="term" value="C:P-body"/>
    <property type="evidence" value="ECO:0007669"/>
    <property type="project" value="TreeGrafter"/>
</dbReference>
<dbReference type="InterPro" id="IPR050180">
    <property type="entry name" value="RNR_Ribonuclease"/>
</dbReference>
<evidence type="ECO:0000313" key="2">
    <source>
        <dbReference type="WBParaSite" id="SMUV_0000928201-mRNA-1"/>
    </source>
</evidence>
<dbReference type="WBParaSite" id="SMUV_0000928201-mRNA-1">
    <property type="protein sequence ID" value="SMUV_0000928201-mRNA-1"/>
    <property type="gene ID" value="SMUV_0000928201"/>
</dbReference>
<reference evidence="2" key="1">
    <citation type="submission" date="2017-02" db="UniProtKB">
        <authorList>
            <consortium name="WormBaseParasite"/>
        </authorList>
    </citation>
    <scope>IDENTIFICATION</scope>
</reference>
<dbReference type="Proteomes" id="UP000046393">
    <property type="component" value="Unplaced"/>
</dbReference>
<dbReference type="GO" id="GO:0000175">
    <property type="term" value="F:3'-5'-RNA exonuclease activity"/>
    <property type="evidence" value="ECO:0007669"/>
    <property type="project" value="TreeGrafter"/>
</dbReference>
<name>A0A0N5AWI2_9BILA</name>
<keyword evidence="1" id="KW-1185">Reference proteome</keyword>
<evidence type="ECO:0000313" key="1">
    <source>
        <dbReference type="Proteomes" id="UP000046393"/>
    </source>
</evidence>
<dbReference type="SUPFAM" id="SSF50249">
    <property type="entry name" value="Nucleic acid-binding proteins"/>
    <property type="match status" value="1"/>
</dbReference>
<proteinExistence type="predicted"/>
<dbReference type="PANTHER" id="PTHR23355:SF9">
    <property type="entry name" value="DIS3-LIKE EXONUCLEASE 2"/>
    <property type="match status" value="1"/>
</dbReference>
<sequence>MLSGTENGSKPERKVRHAKSAYKPYLTAEDVEKELSANKMFEGILRINKKNNEEAFVDNPDGSDFDILIFGLLDRNRALHGDQVVFRIKDRQDWIVNENEYKLWKKQNNFVENSINMSDFNAVEEKEQNGLINTFKDGLVIERRTQVNRRTSTKVITYSREELLSLRLCVSTSDKGVANFQEFQEKIQQ</sequence>